<keyword evidence="5" id="KW-1185">Reference proteome</keyword>
<dbReference type="EMBL" id="SNQG01000003">
    <property type="protein sequence ID" value="TEW66415.1"/>
    <property type="molecule type" value="Genomic_DNA"/>
</dbReference>
<feature type="transmembrane region" description="Helical" evidence="1">
    <location>
        <begin position="6"/>
        <end position="25"/>
    </location>
</feature>
<dbReference type="Proteomes" id="UP000583101">
    <property type="component" value="Unassembled WGS sequence"/>
</dbReference>
<sequence>MDIVAIVIGIILCFSLVICAVIIRLKSHGLRLSIQTRASSAEVNKILVNDVTNHFKMIMLKNGIVILEKHSDEYPLLLHEFEKQLARKLRHNINYAYDTKEVEHIRKIIHRTTIQRALFHEFEKESKTDFLLKAITVYFEILKLVLFYVSSNKDNYSKFRTAEHLYKIDDFKLRLKEGETGLETISVDKSH</sequence>
<evidence type="ECO:0000256" key="1">
    <source>
        <dbReference type="SAM" id="Phobius"/>
    </source>
</evidence>
<evidence type="ECO:0000313" key="4">
    <source>
        <dbReference type="Proteomes" id="UP000297248"/>
    </source>
</evidence>
<evidence type="ECO:0000313" key="3">
    <source>
        <dbReference type="EMBL" id="TEW66415.1"/>
    </source>
</evidence>
<dbReference type="AlphaFoldDB" id="A0A4Y8AE21"/>
<keyword evidence="1" id="KW-0812">Transmembrane</keyword>
<accession>A0A4Y8AE21</accession>
<evidence type="ECO:0000313" key="2">
    <source>
        <dbReference type="EMBL" id="MBB3970019.1"/>
    </source>
</evidence>
<name>A0A4Y8AE21_9SPHI</name>
<organism evidence="3 4">
    <name type="scientific">Mucilaginibacter phyllosphaerae</name>
    <dbReference type="NCBI Taxonomy" id="1812349"/>
    <lineage>
        <taxon>Bacteria</taxon>
        <taxon>Pseudomonadati</taxon>
        <taxon>Bacteroidota</taxon>
        <taxon>Sphingobacteriia</taxon>
        <taxon>Sphingobacteriales</taxon>
        <taxon>Sphingobacteriaceae</taxon>
        <taxon>Mucilaginibacter</taxon>
    </lineage>
</organism>
<reference evidence="3" key="2">
    <citation type="submission" date="2019-03" db="EMBL/GenBank/DDBJ databases">
        <authorList>
            <person name="Yan Y.-Q."/>
            <person name="Du Z.-J."/>
        </authorList>
    </citation>
    <scope>NUCLEOTIDE SEQUENCE</scope>
    <source>
        <strain evidence="3">PP-F2FG21</strain>
    </source>
</reference>
<dbReference type="RefSeq" id="WP_134336026.1">
    <property type="nucleotide sequence ID" value="NZ_BMCZ01000003.1"/>
</dbReference>
<keyword evidence="1" id="KW-1133">Transmembrane helix</keyword>
<reference evidence="3 4" key="1">
    <citation type="journal article" date="2016" name="Int. J. Syst. Evol. Microbiol.">
        <title>Proposal of Mucilaginibacter phyllosphaerae sp. nov. isolated from the phyllosphere of Galium album.</title>
        <authorList>
            <person name="Aydogan E.L."/>
            <person name="Busse H.J."/>
            <person name="Moser G."/>
            <person name="Muller C."/>
            <person name="Kampfer P."/>
            <person name="Glaeser S.P."/>
        </authorList>
    </citation>
    <scope>NUCLEOTIDE SEQUENCE [LARGE SCALE GENOMIC DNA]</scope>
    <source>
        <strain evidence="3 4">PP-F2FG21</strain>
    </source>
</reference>
<keyword evidence="1" id="KW-0472">Membrane</keyword>
<evidence type="ECO:0008006" key="6">
    <source>
        <dbReference type="Google" id="ProtNLM"/>
    </source>
</evidence>
<protein>
    <recommendedName>
        <fullName evidence="6">DUF4760 domain-containing protein</fullName>
    </recommendedName>
</protein>
<dbReference type="Proteomes" id="UP000297248">
    <property type="component" value="Unassembled WGS sequence"/>
</dbReference>
<gene>
    <name evidence="3" type="ORF">E2R65_08265</name>
    <name evidence="2" type="ORF">GGR35_002635</name>
</gene>
<proteinExistence type="predicted"/>
<dbReference type="EMBL" id="JACIEG010000005">
    <property type="protein sequence ID" value="MBB3970019.1"/>
    <property type="molecule type" value="Genomic_DNA"/>
</dbReference>
<reference evidence="2 5" key="3">
    <citation type="submission" date="2020-08" db="EMBL/GenBank/DDBJ databases">
        <title>Genomic Encyclopedia of Type Strains, Phase IV (KMG-IV): sequencing the most valuable type-strain genomes for metagenomic binning, comparative biology and taxonomic classification.</title>
        <authorList>
            <person name="Goeker M."/>
        </authorList>
    </citation>
    <scope>NUCLEOTIDE SEQUENCE [LARGE SCALE GENOMIC DNA]</scope>
    <source>
        <strain evidence="2 5">DSM 100995</strain>
    </source>
</reference>
<comment type="caution">
    <text evidence="3">The sequence shown here is derived from an EMBL/GenBank/DDBJ whole genome shotgun (WGS) entry which is preliminary data.</text>
</comment>
<evidence type="ECO:0000313" key="5">
    <source>
        <dbReference type="Proteomes" id="UP000583101"/>
    </source>
</evidence>